<feature type="signal peptide" evidence="3">
    <location>
        <begin position="1"/>
        <end position="21"/>
    </location>
</feature>
<evidence type="ECO:0000259" key="4">
    <source>
        <dbReference type="Pfam" id="PF00188"/>
    </source>
</evidence>
<dbReference type="Proteomes" id="UP001470230">
    <property type="component" value="Unassembled WGS sequence"/>
</dbReference>
<evidence type="ECO:0000313" key="6">
    <source>
        <dbReference type="Proteomes" id="UP001470230"/>
    </source>
</evidence>
<dbReference type="CDD" id="cd05379">
    <property type="entry name" value="CAP_bacterial"/>
    <property type="match status" value="1"/>
</dbReference>
<gene>
    <name evidence="5" type="ORF">M9Y10_025051</name>
</gene>
<name>A0ABR2HC97_9EUKA</name>
<keyword evidence="2" id="KW-1133">Transmembrane helix</keyword>
<protein>
    <recommendedName>
        <fullName evidence="4">SCP domain-containing protein</fullName>
    </recommendedName>
</protein>
<dbReference type="InterPro" id="IPR036249">
    <property type="entry name" value="Thioredoxin-like_sf"/>
</dbReference>
<evidence type="ECO:0000256" key="1">
    <source>
        <dbReference type="SAM" id="MobiDB-lite"/>
    </source>
</evidence>
<feature type="region of interest" description="Disordered" evidence="1">
    <location>
        <begin position="1259"/>
        <end position="1289"/>
    </location>
</feature>
<sequence length="1699" mass="189379">MFFCIFIFLTSCGERTQKCTAKNYMMTATNSNYNSFFGKSKPLFIRLYKKSCIYTPASQAYWEEASKLLPNMQFVSAECDFQAPNFCSHVKDIQGVNSYPEFRIYLPNQTTYATRFNDNNNIHHSTIPFTNAATDSASIIPFDNPLIESLLPKSTNKFFTLYKYPVFLLYNSNCEEDISFINQFYNKISAKEISLGDYGFGKIDCNLYPEECDKWGGQVPSANIFSRFKGISIRISDADDFIAKFDTIISQLDASKVACPTPDPVLTAESTPEPEFEGYTIIKNEKLENRDLDDLQRRYYEAITPTYQRSCPTVECGDGLNAGNAQSCKDYNLQPEAITDVLRLLNYYRELAGVPNDVTNNATLNQVCYYTAQYLSRKGELSHILDNNYRTKCGQWPAVWEEMRATLAQSNIAQSDVQFPPLKMIDGFMDDMGINNEKELGHRRWFLYPYLKTIGVGFYPLSKKPTYIGGKPYFSETDESGVFRVSHNRAITTDHPDVPFIAWPAPGPFPAARVPESFSLTFSGFSSLTVDDIKVKMTRDDGENLIFDAITLNIDQSIACLSSCLIVKLSAASALLCTAPHKLHVQVVIEKTKQVIEYNIEFFDNTIQDIACFYSTDKSKCPEDIADDKKFGPGEYNNFNPNKTVAKATINVVEEITLTSDLELSFPRFFIQGSAIDGKIIVGTRTSLEITNPSKTDISVLCNPTGNLVCGSLATTIQPKSLKLTLTALPNFKGRSNKVLVFSGAYIDFDYQKEVITTDTIYYFSIYFSGTSGCLMAIPHQTSMNLCYKDVVSNLECTLINDLQEMKNYVSSGNRIVKLYDLNYDINISGQVFPSDAFSNQKYIFYTNKNIKVEYAPSINSRVREIFIQPMSSKNNLASTFTIAGSELYPEQYFNQEIFPKRYLISNLFLSRFTANNNQYQLPNIIGDQSSKDVAQATEEKVFNESINDFTDHGSYKYTEEYNYPLFVTNALYESYTFTTTNKDARIRVQPTEGSKFTTAVLNFPSSDSDFASIFVQDYGYVTIKASANLFPKIRLVNVNQAKFVAIEGEEVSGISTDVIGNKTVDWSSANSQVSFDTLNFRTDTIVSMKNCKSENAYVYDANPVIKGLKINNLQVIRSYPTLMDCQVTGTVVVNFTGNSHPAIQVIGESTVFNPTSIVVSISNALSEATLLLIGNTQAISRITLVGEQASNYKAVVSSDNKGIFIVAKDGETPAKSLSLDEFLIKEYRESNEVALELNPPPPGKEYTDSILYPLYKPSNSPIPERTPSKVTENPPTKVPAPETVIPASTPTPEATLIVVEELHPPEIEKNTVPIDSITETNDGNKDYVLINTSKIEGAKDSVRYETKLDSSTSSIVVDNTKNIDYQLTITDKDHEIKVSTSEASSNVLIHGNEGCNLKLENSESMEFSGQGTFKLNSAKEDEESLTISKLLPTGPITLETNKGLTVKDAQIFGQVTINADSSKNAEYSIKNIKLEQGCTLESSNVKLFNIEIGIGASIGYRNSDFSESTFKIYYNKLSAVKQYPLNINSLDELKNTPKSISVLSKELGTTLSNDKVIIVHKEFDQQSVSKEEVEKICNNWAQKFVAANDEFNDLSYDAKFNKDGGVTSFTLFAYKHENKNDGGKKKSPSTGLIAGVAVAAVVVVVAVIIGVLIYLRRKKSYEKSTDGGDLPADDNKEENDNKEEDAEVAPPEVVKDEL</sequence>
<keyword evidence="2" id="KW-0472">Membrane</keyword>
<reference evidence="5 6" key="1">
    <citation type="submission" date="2024-04" db="EMBL/GenBank/DDBJ databases">
        <title>Tritrichomonas musculus Genome.</title>
        <authorList>
            <person name="Alves-Ferreira E."/>
            <person name="Grigg M."/>
            <person name="Lorenzi H."/>
            <person name="Galac M."/>
        </authorList>
    </citation>
    <scope>NUCLEOTIDE SEQUENCE [LARGE SCALE GENOMIC DNA]</scope>
    <source>
        <strain evidence="5 6">EAF2021</strain>
    </source>
</reference>
<dbReference type="InterPro" id="IPR035940">
    <property type="entry name" value="CAP_sf"/>
</dbReference>
<feature type="domain" description="SCP" evidence="4">
    <location>
        <begin position="342"/>
        <end position="463"/>
    </location>
</feature>
<dbReference type="InterPro" id="IPR014044">
    <property type="entry name" value="CAP_dom"/>
</dbReference>
<evidence type="ECO:0000256" key="3">
    <source>
        <dbReference type="SAM" id="SignalP"/>
    </source>
</evidence>
<feature type="region of interest" description="Disordered" evidence="1">
    <location>
        <begin position="1661"/>
        <end position="1699"/>
    </location>
</feature>
<organism evidence="5 6">
    <name type="scientific">Tritrichomonas musculus</name>
    <dbReference type="NCBI Taxonomy" id="1915356"/>
    <lineage>
        <taxon>Eukaryota</taxon>
        <taxon>Metamonada</taxon>
        <taxon>Parabasalia</taxon>
        <taxon>Tritrichomonadida</taxon>
        <taxon>Tritrichomonadidae</taxon>
        <taxon>Tritrichomonas</taxon>
    </lineage>
</organism>
<evidence type="ECO:0000256" key="2">
    <source>
        <dbReference type="SAM" id="Phobius"/>
    </source>
</evidence>
<dbReference type="Pfam" id="PF00188">
    <property type="entry name" value="CAP"/>
    <property type="match status" value="1"/>
</dbReference>
<comment type="caution">
    <text evidence="5">The sequence shown here is derived from an EMBL/GenBank/DDBJ whole genome shotgun (WGS) entry which is preliminary data.</text>
</comment>
<proteinExistence type="predicted"/>
<dbReference type="Gene3D" id="3.40.33.10">
    <property type="entry name" value="CAP"/>
    <property type="match status" value="1"/>
</dbReference>
<keyword evidence="3" id="KW-0732">Signal</keyword>
<feature type="transmembrane region" description="Helical" evidence="2">
    <location>
        <begin position="1633"/>
        <end position="1656"/>
    </location>
</feature>
<dbReference type="SUPFAM" id="SSF55797">
    <property type="entry name" value="PR-1-like"/>
    <property type="match status" value="1"/>
</dbReference>
<keyword evidence="2" id="KW-0812">Transmembrane</keyword>
<accession>A0ABR2HC97</accession>
<feature type="compositionally biased region" description="Acidic residues" evidence="1">
    <location>
        <begin position="1672"/>
        <end position="1688"/>
    </location>
</feature>
<dbReference type="EMBL" id="JAPFFF010000035">
    <property type="protein sequence ID" value="KAK8843203.1"/>
    <property type="molecule type" value="Genomic_DNA"/>
</dbReference>
<keyword evidence="6" id="KW-1185">Reference proteome</keyword>
<evidence type="ECO:0000313" key="5">
    <source>
        <dbReference type="EMBL" id="KAK8843203.1"/>
    </source>
</evidence>
<dbReference type="SUPFAM" id="SSF52833">
    <property type="entry name" value="Thioredoxin-like"/>
    <property type="match status" value="1"/>
</dbReference>
<feature type="chain" id="PRO_5046695085" description="SCP domain-containing protein" evidence="3">
    <location>
        <begin position="22"/>
        <end position="1699"/>
    </location>
</feature>